<keyword evidence="6 13" id="KW-0418">Kinase</keyword>
<reference evidence="15" key="1">
    <citation type="journal article" date="2020" name="Stud. Mycol.">
        <title>101 Dothideomycetes genomes: a test case for predicting lifestyles and emergence of pathogens.</title>
        <authorList>
            <person name="Haridas S."/>
            <person name="Albert R."/>
            <person name="Binder M."/>
            <person name="Bloem J."/>
            <person name="Labutti K."/>
            <person name="Salamov A."/>
            <person name="Andreopoulos B."/>
            <person name="Baker S."/>
            <person name="Barry K."/>
            <person name="Bills G."/>
            <person name="Bluhm B."/>
            <person name="Cannon C."/>
            <person name="Castanera R."/>
            <person name="Culley D."/>
            <person name="Daum C."/>
            <person name="Ezra D."/>
            <person name="Gonzalez J."/>
            <person name="Henrissat B."/>
            <person name="Kuo A."/>
            <person name="Liang C."/>
            <person name="Lipzen A."/>
            <person name="Lutzoni F."/>
            <person name="Magnuson J."/>
            <person name="Mondo S."/>
            <person name="Nolan M."/>
            <person name="Ohm R."/>
            <person name="Pangilinan J."/>
            <person name="Park H.-J."/>
            <person name="Ramirez L."/>
            <person name="Alfaro M."/>
            <person name="Sun H."/>
            <person name="Tritt A."/>
            <person name="Yoshinaga Y."/>
            <person name="Zwiers L.-H."/>
            <person name="Turgeon B."/>
            <person name="Goodwin S."/>
            <person name="Spatafora J."/>
            <person name="Crous P."/>
            <person name="Grigoriev I."/>
        </authorList>
    </citation>
    <scope>NUCLEOTIDE SEQUENCE</scope>
    <source>
        <strain evidence="15">CBS 122367</strain>
    </source>
</reference>
<dbReference type="Proteomes" id="UP000799291">
    <property type="component" value="Unassembled WGS sequence"/>
</dbReference>
<evidence type="ECO:0000313" key="16">
    <source>
        <dbReference type="Proteomes" id="UP000799291"/>
    </source>
</evidence>
<keyword evidence="5 11" id="KW-0547">Nucleotide-binding</keyword>
<dbReference type="Gene3D" id="1.10.510.10">
    <property type="entry name" value="Transferase(Phosphotransferase) domain 1"/>
    <property type="match status" value="1"/>
</dbReference>
<dbReference type="GO" id="GO:0044779">
    <property type="term" value="P:meiotic spindle checkpoint signaling"/>
    <property type="evidence" value="ECO:0007669"/>
    <property type="project" value="UniProtKB-ARBA"/>
</dbReference>
<organism evidence="15 16">
    <name type="scientific">Lentithecium fluviatile CBS 122367</name>
    <dbReference type="NCBI Taxonomy" id="1168545"/>
    <lineage>
        <taxon>Eukaryota</taxon>
        <taxon>Fungi</taxon>
        <taxon>Dikarya</taxon>
        <taxon>Ascomycota</taxon>
        <taxon>Pezizomycotina</taxon>
        <taxon>Dothideomycetes</taxon>
        <taxon>Pleosporomycetidae</taxon>
        <taxon>Pleosporales</taxon>
        <taxon>Massarineae</taxon>
        <taxon>Lentitheciaceae</taxon>
        <taxon>Lentithecium</taxon>
    </lineage>
</organism>
<evidence type="ECO:0000259" key="14">
    <source>
        <dbReference type="PROSITE" id="PS50011"/>
    </source>
</evidence>
<feature type="cross-link" description="Glycyl lysine isopeptide (Lys-Gly) (interchain with G-Cter in SUMO2)" evidence="12">
    <location>
        <position position="118"/>
    </location>
</feature>
<dbReference type="EMBL" id="MU005569">
    <property type="protein sequence ID" value="KAF2692173.1"/>
    <property type="molecule type" value="Genomic_DNA"/>
</dbReference>
<dbReference type="GO" id="GO:0000776">
    <property type="term" value="C:kinetochore"/>
    <property type="evidence" value="ECO:0007669"/>
    <property type="project" value="UniProtKB-ARBA"/>
</dbReference>
<dbReference type="InterPro" id="IPR011009">
    <property type="entry name" value="Kinase-like_dom_sf"/>
</dbReference>
<dbReference type="PANTHER" id="PTHR24350">
    <property type="entry name" value="SERINE/THREONINE-PROTEIN KINASE IAL-RELATED"/>
    <property type="match status" value="1"/>
</dbReference>
<dbReference type="CDD" id="cd14007">
    <property type="entry name" value="STKc_Aurora"/>
    <property type="match status" value="1"/>
</dbReference>
<evidence type="ECO:0000256" key="13">
    <source>
        <dbReference type="RuleBase" id="RU367134"/>
    </source>
</evidence>
<dbReference type="GO" id="GO:0045143">
    <property type="term" value="P:homologous chromosome segregation"/>
    <property type="evidence" value="ECO:0007669"/>
    <property type="project" value="UniProtKB-ARBA"/>
</dbReference>
<dbReference type="InterPro" id="IPR030616">
    <property type="entry name" value="Aur-like"/>
</dbReference>
<dbReference type="InterPro" id="IPR008271">
    <property type="entry name" value="Ser/Thr_kinase_AS"/>
</dbReference>
<evidence type="ECO:0000256" key="7">
    <source>
        <dbReference type="ARBA" id="ARBA00022840"/>
    </source>
</evidence>
<proteinExistence type="inferred from homology"/>
<dbReference type="GO" id="GO:1902115">
    <property type="term" value="P:regulation of organelle assembly"/>
    <property type="evidence" value="ECO:0007669"/>
    <property type="project" value="UniProtKB-ARBA"/>
</dbReference>
<evidence type="ECO:0000256" key="5">
    <source>
        <dbReference type="ARBA" id="ARBA00022741"/>
    </source>
</evidence>
<dbReference type="PROSITE" id="PS50011">
    <property type="entry name" value="PROTEIN_KINASE_DOM"/>
    <property type="match status" value="1"/>
</dbReference>
<comment type="catalytic activity">
    <reaction evidence="8 13">
        <text>L-threonyl-[protein] + ATP = O-phospho-L-threonyl-[protein] + ADP + H(+)</text>
        <dbReference type="Rhea" id="RHEA:46608"/>
        <dbReference type="Rhea" id="RHEA-COMP:11060"/>
        <dbReference type="Rhea" id="RHEA-COMP:11605"/>
        <dbReference type="ChEBI" id="CHEBI:15378"/>
        <dbReference type="ChEBI" id="CHEBI:30013"/>
        <dbReference type="ChEBI" id="CHEBI:30616"/>
        <dbReference type="ChEBI" id="CHEBI:61977"/>
        <dbReference type="ChEBI" id="CHEBI:456216"/>
        <dbReference type="EC" id="2.7.11.1"/>
    </reaction>
</comment>
<evidence type="ECO:0000256" key="8">
    <source>
        <dbReference type="ARBA" id="ARBA00047899"/>
    </source>
</evidence>
<feature type="binding site" evidence="11">
    <location>
        <position position="134"/>
    </location>
    <ligand>
        <name>ATP</name>
        <dbReference type="ChEBI" id="CHEBI:30616"/>
    </ligand>
</feature>
<gene>
    <name evidence="15" type="ORF">K458DRAFT_438382</name>
</gene>
<feature type="binding site" evidence="11">
    <location>
        <begin position="120"/>
        <end position="121"/>
    </location>
    <ligand>
        <name>ATP</name>
        <dbReference type="ChEBI" id="CHEBI:30616"/>
    </ligand>
</feature>
<feature type="active site" description="Proton acceptor" evidence="10">
    <location>
        <position position="116"/>
    </location>
</feature>
<dbReference type="PIRSF" id="PIRSF000654">
    <property type="entry name" value="Integrin-linked_kinase"/>
    <property type="match status" value="1"/>
</dbReference>
<evidence type="ECO:0000256" key="12">
    <source>
        <dbReference type="PIRSR" id="PIRSR630616-3"/>
    </source>
</evidence>
<sequence>MRKTVNLARHRATHYICALKIVSKSLCASTEEEKLIRRELEVHQIMRHANILRFYSWFHNKTSIYLILEYEPSSDLYSKLKKQPNGRFKEHDAARYVTQLAEALRYMHKKHVIHRDIKPENILLGFRNEIKLADFGWSVHSESGFRSTVCGTLDYLSPEVAVMMLKPGQTNRWYTNAIDLWSLGVLTYEMLAGKPPFETKSIKATEKKIANFKGKIKFPKHVSKGAEEFILQLLNLEAEKRMSLDEVLEHPWIKQNVDQAEGGMRRFSRLLERAARD</sequence>
<protein>
    <recommendedName>
        <fullName evidence="2 13">Aurora kinase</fullName>
        <ecNumber evidence="1 13">2.7.11.1</ecNumber>
    </recommendedName>
</protein>
<evidence type="ECO:0000256" key="1">
    <source>
        <dbReference type="ARBA" id="ARBA00012513"/>
    </source>
</evidence>
<dbReference type="GO" id="GO:0032465">
    <property type="term" value="P:regulation of cytokinesis"/>
    <property type="evidence" value="ECO:0007669"/>
    <property type="project" value="UniProtKB-ARBA"/>
</dbReference>
<evidence type="ECO:0000256" key="10">
    <source>
        <dbReference type="PIRSR" id="PIRSR630616-1"/>
    </source>
</evidence>
<dbReference type="GO" id="GO:0032133">
    <property type="term" value="C:chromosome passenger complex"/>
    <property type="evidence" value="ECO:0007669"/>
    <property type="project" value="UniProtKB-ARBA"/>
</dbReference>
<comment type="similarity">
    <text evidence="13">Belongs to the protein kinase superfamily. Ser/Thr protein kinase family. Aurora subfamily.</text>
</comment>
<evidence type="ECO:0000256" key="3">
    <source>
        <dbReference type="ARBA" id="ARBA00022527"/>
    </source>
</evidence>
<comment type="catalytic activity">
    <reaction evidence="9 13">
        <text>L-seryl-[protein] + ATP = O-phospho-L-seryl-[protein] + ADP + H(+)</text>
        <dbReference type="Rhea" id="RHEA:17989"/>
        <dbReference type="Rhea" id="RHEA-COMP:9863"/>
        <dbReference type="Rhea" id="RHEA-COMP:11604"/>
        <dbReference type="ChEBI" id="CHEBI:15378"/>
        <dbReference type="ChEBI" id="CHEBI:29999"/>
        <dbReference type="ChEBI" id="CHEBI:30616"/>
        <dbReference type="ChEBI" id="CHEBI:83421"/>
        <dbReference type="ChEBI" id="CHEBI:456216"/>
        <dbReference type="EC" id="2.7.11.1"/>
    </reaction>
</comment>
<dbReference type="GO" id="GO:0072479">
    <property type="term" value="P:response to mitotic cell cycle spindle assembly checkpoint signaling"/>
    <property type="evidence" value="ECO:0007669"/>
    <property type="project" value="UniProtKB-ARBA"/>
</dbReference>
<dbReference type="OrthoDB" id="377346at2759"/>
<evidence type="ECO:0000256" key="11">
    <source>
        <dbReference type="PIRSR" id="PIRSR630616-2"/>
    </source>
</evidence>
<evidence type="ECO:0000256" key="2">
    <source>
        <dbReference type="ARBA" id="ARBA00021157"/>
    </source>
</evidence>
<dbReference type="SUPFAM" id="SSF56112">
    <property type="entry name" value="Protein kinase-like (PK-like)"/>
    <property type="match status" value="1"/>
</dbReference>
<feature type="binding site" evidence="11">
    <location>
        <position position="20"/>
    </location>
    <ligand>
        <name>ATP</name>
        <dbReference type="ChEBI" id="CHEBI:30616"/>
    </ligand>
</feature>
<evidence type="ECO:0000256" key="9">
    <source>
        <dbReference type="ARBA" id="ARBA00048679"/>
    </source>
</evidence>
<dbReference type="PROSITE" id="PS00108">
    <property type="entry name" value="PROTEIN_KINASE_ST"/>
    <property type="match status" value="1"/>
</dbReference>
<dbReference type="AlphaFoldDB" id="A0A6G1JPT4"/>
<dbReference type="GO" id="GO:0005524">
    <property type="term" value="F:ATP binding"/>
    <property type="evidence" value="ECO:0007669"/>
    <property type="project" value="UniProtKB-UniRule"/>
</dbReference>
<evidence type="ECO:0000256" key="4">
    <source>
        <dbReference type="ARBA" id="ARBA00022679"/>
    </source>
</evidence>
<keyword evidence="7 11" id="KW-0067">ATP-binding</keyword>
<dbReference type="GO" id="GO:0008608">
    <property type="term" value="P:attachment of spindle microtubules to kinetochore"/>
    <property type="evidence" value="ECO:0007669"/>
    <property type="project" value="UniProtKB-ARBA"/>
</dbReference>
<name>A0A6G1JPT4_9PLEO</name>
<dbReference type="GO" id="GO:0090266">
    <property type="term" value="P:regulation of mitotic cell cycle spindle assembly checkpoint"/>
    <property type="evidence" value="ECO:0007669"/>
    <property type="project" value="UniProtKB-ARBA"/>
</dbReference>
<dbReference type="FunFam" id="3.30.200.20:FF:000042">
    <property type="entry name" value="Aurora kinase A"/>
    <property type="match status" value="1"/>
</dbReference>
<evidence type="ECO:0000256" key="6">
    <source>
        <dbReference type="ARBA" id="ARBA00022777"/>
    </source>
</evidence>
<keyword evidence="16" id="KW-1185">Reference proteome</keyword>
<dbReference type="GO" id="GO:0051233">
    <property type="term" value="C:spindle midzone"/>
    <property type="evidence" value="ECO:0007669"/>
    <property type="project" value="UniProtKB-ARBA"/>
</dbReference>
<dbReference type="EC" id="2.7.11.1" evidence="1 13"/>
<dbReference type="InterPro" id="IPR000719">
    <property type="entry name" value="Prot_kinase_dom"/>
</dbReference>
<dbReference type="Pfam" id="PF00069">
    <property type="entry name" value="Pkinase"/>
    <property type="match status" value="1"/>
</dbReference>
<dbReference type="GO" id="GO:0000819">
    <property type="term" value="P:sister chromatid segregation"/>
    <property type="evidence" value="ECO:0007669"/>
    <property type="project" value="UniProtKB-ARBA"/>
</dbReference>
<keyword evidence="4 13" id="KW-0808">Transferase</keyword>
<evidence type="ECO:0000313" key="15">
    <source>
        <dbReference type="EMBL" id="KAF2692173.1"/>
    </source>
</evidence>
<accession>A0A6G1JPT4</accession>
<dbReference type="FunFam" id="1.10.510.10:FF:000235">
    <property type="entry name" value="Serine/threonine-protein kinase ark1"/>
    <property type="match status" value="1"/>
</dbReference>
<dbReference type="GO" id="GO:0004674">
    <property type="term" value="F:protein serine/threonine kinase activity"/>
    <property type="evidence" value="ECO:0007669"/>
    <property type="project" value="UniProtKB-KW"/>
</dbReference>
<keyword evidence="3 13" id="KW-0723">Serine/threonine-protein kinase</keyword>
<feature type="domain" description="Protein kinase" evidence="14">
    <location>
        <begin position="1"/>
        <end position="253"/>
    </location>
</feature>
<dbReference type="SMART" id="SM00220">
    <property type="entry name" value="S_TKc"/>
    <property type="match status" value="1"/>
</dbReference>